<dbReference type="Pfam" id="PF17919">
    <property type="entry name" value="RT_RNaseH_2"/>
    <property type="match status" value="1"/>
</dbReference>
<keyword evidence="2" id="KW-0548">Nucleotidyltransferase</keyword>
<feature type="domain" description="Reverse transcriptase" evidence="7">
    <location>
        <begin position="219"/>
        <end position="279"/>
    </location>
</feature>
<dbReference type="Pfam" id="PF00078">
    <property type="entry name" value="RVT_1"/>
    <property type="match status" value="2"/>
</dbReference>
<dbReference type="Gene3D" id="3.10.10.10">
    <property type="entry name" value="HIV Type 1 Reverse Transcriptase, subunit A, domain 1"/>
    <property type="match status" value="1"/>
</dbReference>
<dbReference type="OrthoDB" id="415724at2759"/>
<dbReference type="Gene3D" id="2.40.70.10">
    <property type="entry name" value="Acid Proteases"/>
    <property type="match status" value="1"/>
</dbReference>
<accession>A0A4S4KWI5</accession>
<name>A0A4S4KWI5_9AGAM</name>
<evidence type="ECO:0000256" key="3">
    <source>
        <dbReference type="ARBA" id="ARBA00022722"/>
    </source>
</evidence>
<dbReference type="Proteomes" id="UP000308199">
    <property type="component" value="Unassembled WGS sequence"/>
</dbReference>
<dbReference type="CDD" id="cd01647">
    <property type="entry name" value="RT_LTR"/>
    <property type="match status" value="1"/>
</dbReference>
<dbReference type="Gene3D" id="3.30.70.270">
    <property type="match status" value="3"/>
</dbReference>
<keyword evidence="4" id="KW-0378">Hydrolase</keyword>
<keyword evidence="10" id="KW-1185">Reference proteome</keyword>
<keyword evidence="5" id="KW-0511">Multifunctional enzyme</keyword>
<dbReference type="CDD" id="cd00303">
    <property type="entry name" value="retropepsin_like"/>
    <property type="match status" value="1"/>
</dbReference>
<evidence type="ECO:0000313" key="9">
    <source>
        <dbReference type="EMBL" id="THH03159.1"/>
    </source>
</evidence>
<evidence type="ECO:0000259" key="8">
    <source>
        <dbReference type="Pfam" id="PF17919"/>
    </source>
</evidence>
<dbReference type="PANTHER" id="PTHR37984">
    <property type="entry name" value="PROTEIN CBG26694"/>
    <property type="match status" value="1"/>
</dbReference>
<keyword evidence="3" id="KW-0540">Nuclease</keyword>
<dbReference type="InterPro" id="IPR041577">
    <property type="entry name" value="RT_RNaseH_2"/>
</dbReference>
<sequence length="696" mass="78868">MRIPVQVKVYGQTVLSNALIDSGAEGKFINSKFVAKHRIPVQKLVKPIPVHNVDGTPNQNGTITHYTLRPLLFGNKLTMAFLLVTSLGKEDIILGLPWLKQRNPLINWKEGTISIRRTTTATSLAQRTTKTIKPLKDSIPAHYHNFIHLFEKKAAERFPIERPYDHAIDLKPDFIPRDCKLYSMTPKEELALDEFLTENLCKGYIRPSKSPMASPFFFVDKKDGTLRPCQDYRALNEGTIKNTYPLPLIGDLMDKLRNAKYFTKLDLRSGYNNIRIKEEEAILIYMDDILIFSDNLEDLCHKTNRVLNVLQENDLFLKPEKCIFEVQEVEFLGMIIRPNNIHMDPVKLAGIQQWPEPHTVKQLRSFLGFCNFYRRFIPNYSSIAYPLNELTRTNEPWKWNKLRTNAFTTLKDLFSSQLALLIPDKNKPFILETDASKVASGAVLYQANSNGDLQPCGFISEAFGPAQQRYEVYNRELLGVKPKAVTVTRNTFITTDDSADARCQLLNIKQTGTADNYNTQFRSLVTRSNISDKNVLSEMYQQGLTCGLIQRIYARDKLPDTMEECTTTTSSTPRSTCFKNLFSTTTSSSPTPTNSPNHPKKLTPEEREKCMKEGCCLACREVGHNAWDCTKYKACTPTTIHQVAPDPVPTTPAPAAAEPAKPTSKAEIITHIRSLLQNAGNNVAEEVLMELDNTDF</sequence>
<dbReference type="Pfam" id="PF08284">
    <property type="entry name" value="RVP_2"/>
    <property type="match status" value="1"/>
</dbReference>
<dbReference type="SUPFAM" id="SSF50630">
    <property type="entry name" value="Acid proteases"/>
    <property type="match status" value="1"/>
</dbReference>
<feature type="compositionally biased region" description="Low complexity" evidence="6">
    <location>
        <begin position="583"/>
        <end position="597"/>
    </location>
</feature>
<dbReference type="SUPFAM" id="SSF56672">
    <property type="entry name" value="DNA/RNA polymerases"/>
    <property type="match status" value="1"/>
</dbReference>
<evidence type="ECO:0000256" key="1">
    <source>
        <dbReference type="ARBA" id="ARBA00022679"/>
    </source>
</evidence>
<dbReference type="FunFam" id="3.30.70.270:FF:000003">
    <property type="entry name" value="Transposon Ty3-G Gag-Pol polyprotein"/>
    <property type="match status" value="1"/>
</dbReference>
<evidence type="ECO:0000256" key="6">
    <source>
        <dbReference type="SAM" id="MobiDB-lite"/>
    </source>
</evidence>
<evidence type="ECO:0000259" key="7">
    <source>
        <dbReference type="Pfam" id="PF00078"/>
    </source>
</evidence>
<dbReference type="GO" id="GO:0004519">
    <property type="term" value="F:endonuclease activity"/>
    <property type="evidence" value="ECO:0007669"/>
    <property type="project" value="UniProtKB-KW"/>
</dbReference>
<dbReference type="InterPro" id="IPR043502">
    <property type="entry name" value="DNA/RNA_pol_sf"/>
</dbReference>
<feature type="region of interest" description="Disordered" evidence="6">
    <location>
        <begin position="583"/>
        <end position="603"/>
    </location>
</feature>
<dbReference type="InterPro" id="IPR050951">
    <property type="entry name" value="Retrovirus_Pol_polyprotein"/>
</dbReference>
<dbReference type="AlphaFoldDB" id="A0A4S4KWI5"/>
<dbReference type="FunFam" id="3.30.70.270:FF:000020">
    <property type="entry name" value="Transposon Tf2-6 polyprotein-like Protein"/>
    <property type="match status" value="1"/>
</dbReference>
<dbReference type="InterPro" id="IPR021109">
    <property type="entry name" value="Peptidase_aspartic_dom_sf"/>
</dbReference>
<dbReference type="GO" id="GO:0016779">
    <property type="term" value="F:nucleotidyltransferase activity"/>
    <property type="evidence" value="ECO:0007669"/>
    <property type="project" value="UniProtKB-KW"/>
</dbReference>
<evidence type="ECO:0000313" key="10">
    <source>
        <dbReference type="Proteomes" id="UP000308199"/>
    </source>
</evidence>
<gene>
    <name evidence="9" type="ORF">EW145_g6483</name>
</gene>
<dbReference type="InterPro" id="IPR043128">
    <property type="entry name" value="Rev_trsase/Diguanyl_cyclase"/>
</dbReference>
<evidence type="ECO:0008006" key="11">
    <source>
        <dbReference type="Google" id="ProtNLM"/>
    </source>
</evidence>
<evidence type="ECO:0000256" key="4">
    <source>
        <dbReference type="ARBA" id="ARBA00022759"/>
    </source>
</evidence>
<dbReference type="EMBL" id="SGPK01000492">
    <property type="protein sequence ID" value="THH03159.1"/>
    <property type="molecule type" value="Genomic_DNA"/>
</dbReference>
<feature type="domain" description="Reverse transcriptase/retrotransposon-derived protein RNase H-like" evidence="8">
    <location>
        <begin position="399"/>
        <end position="481"/>
    </location>
</feature>
<keyword evidence="4" id="KW-0255">Endonuclease</keyword>
<evidence type="ECO:0000256" key="2">
    <source>
        <dbReference type="ARBA" id="ARBA00022695"/>
    </source>
</evidence>
<dbReference type="InterPro" id="IPR000477">
    <property type="entry name" value="RT_dom"/>
</dbReference>
<proteinExistence type="predicted"/>
<evidence type="ECO:0000256" key="5">
    <source>
        <dbReference type="ARBA" id="ARBA00023268"/>
    </source>
</evidence>
<reference evidence="9 10" key="1">
    <citation type="submission" date="2019-02" db="EMBL/GenBank/DDBJ databases">
        <title>Genome sequencing of the rare red list fungi Phellinidium pouzarii.</title>
        <authorList>
            <person name="Buettner E."/>
            <person name="Kellner H."/>
        </authorList>
    </citation>
    <scope>NUCLEOTIDE SEQUENCE [LARGE SCALE GENOMIC DNA]</scope>
    <source>
        <strain evidence="9 10">DSM 108285</strain>
    </source>
</reference>
<feature type="domain" description="Reverse transcriptase" evidence="7">
    <location>
        <begin position="281"/>
        <end position="336"/>
    </location>
</feature>
<organism evidence="9 10">
    <name type="scientific">Phellinidium pouzarii</name>
    <dbReference type="NCBI Taxonomy" id="167371"/>
    <lineage>
        <taxon>Eukaryota</taxon>
        <taxon>Fungi</taxon>
        <taxon>Dikarya</taxon>
        <taxon>Basidiomycota</taxon>
        <taxon>Agaricomycotina</taxon>
        <taxon>Agaricomycetes</taxon>
        <taxon>Hymenochaetales</taxon>
        <taxon>Hymenochaetaceae</taxon>
        <taxon>Phellinidium</taxon>
    </lineage>
</organism>
<protein>
    <recommendedName>
        <fullName evidence="11">Reverse transcriptase domain-containing protein</fullName>
    </recommendedName>
</protein>
<keyword evidence="1" id="KW-0808">Transferase</keyword>
<comment type="caution">
    <text evidence="9">The sequence shown here is derived from an EMBL/GenBank/DDBJ whole genome shotgun (WGS) entry which is preliminary data.</text>
</comment>
<dbReference type="PANTHER" id="PTHR37984:SF5">
    <property type="entry name" value="PROTEIN NYNRIN-LIKE"/>
    <property type="match status" value="1"/>
</dbReference>